<comment type="function">
    <text evidence="5">Effector that suppresses plant defense responses during pathogen infection.</text>
</comment>
<accession>A0A225WB81</accession>
<evidence type="ECO:0000313" key="6">
    <source>
        <dbReference type="EMBL" id="OWZ14399.1"/>
    </source>
</evidence>
<reference evidence="7" key="1">
    <citation type="submission" date="2017-03" db="EMBL/GenBank/DDBJ databases">
        <title>Phytopthora megakarya and P. palmivora, two closely related causual agents of cacao black pod achieved similar genome size and gene model numbers by different mechanisms.</title>
        <authorList>
            <person name="Ali S."/>
            <person name="Shao J."/>
            <person name="Larry D.J."/>
            <person name="Kronmiller B."/>
            <person name="Shen D."/>
            <person name="Strem M.D."/>
            <person name="Melnick R.L."/>
            <person name="Guiltinan M.J."/>
            <person name="Tyler B.M."/>
            <person name="Meinhardt L.W."/>
            <person name="Bailey B.A."/>
        </authorList>
    </citation>
    <scope>NUCLEOTIDE SEQUENCE [LARGE SCALE GENOMIC DNA]</scope>
    <source>
        <strain evidence="7">zdho120</strain>
    </source>
</reference>
<keyword evidence="4" id="KW-0732">Signal</keyword>
<dbReference type="Proteomes" id="UP000198211">
    <property type="component" value="Unassembled WGS sequence"/>
</dbReference>
<name>A0A225WB81_9STRA</name>
<organism evidence="6 7">
    <name type="scientific">Phytophthora megakarya</name>
    <dbReference type="NCBI Taxonomy" id="4795"/>
    <lineage>
        <taxon>Eukaryota</taxon>
        <taxon>Sar</taxon>
        <taxon>Stramenopiles</taxon>
        <taxon>Oomycota</taxon>
        <taxon>Peronosporomycetes</taxon>
        <taxon>Peronosporales</taxon>
        <taxon>Peronosporaceae</taxon>
        <taxon>Phytophthora</taxon>
    </lineage>
</organism>
<comment type="domain">
    <text evidence="5">The RxLR-dEER motif acts to carry the protein into the host cell cytoplasm through binding to cell surface phosphatidylinositol-3-phosphate.</text>
</comment>
<dbReference type="EMBL" id="NBNE01001347">
    <property type="protein sequence ID" value="OWZ14399.1"/>
    <property type="molecule type" value="Genomic_DNA"/>
</dbReference>
<dbReference type="AlphaFoldDB" id="A0A225WB81"/>
<evidence type="ECO:0000313" key="7">
    <source>
        <dbReference type="Proteomes" id="UP000198211"/>
    </source>
</evidence>
<comment type="subcellular location">
    <subcellularLocation>
        <location evidence="1 5">Secreted</location>
    </subcellularLocation>
</comment>
<dbReference type="InterPro" id="IPR031825">
    <property type="entry name" value="RXLR"/>
</dbReference>
<comment type="caution">
    <text evidence="6">The sequence shown here is derived from an EMBL/GenBank/DDBJ whole genome shotgun (WGS) entry which is preliminary data.</text>
</comment>
<protein>
    <recommendedName>
        <fullName evidence="5">RxLR effector protein</fullName>
    </recommendedName>
</protein>
<keyword evidence="7" id="KW-1185">Reference proteome</keyword>
<gene>
    <name evidence="6" type="ORF">PHMEG_00012135</name>
</gene>
<evidence type="ECO:0000256" key="5">
    <source>
        <dbReference type="RuleBase" id="RU367124"/>
    </source>
</evidence>
<evidence type="ECO:0000256" key="3">
    <source>
        <dbReference type="ARBA" id="ARBA00022525"/>
    </source>
</evidence>
<sequence>MRLQYALIGAATLFANTDIVSANTNFAPTTSSTTTRAIDTGLVFDAFNGKRYLRISKPIDEEANGGEPEERLPVISFYKDQVTAKDLIKKLFQYQTTWIRRSVRRQSYC</sequence>
<comment type="similarity">
    <text evidence="2 5">Belongs to the RxLR effector family.</text>
</comment>
<evidence type="ECO:0000256" key="2">
    <source>
        <dbReference type="ARBA" id="ARBA00010400"/>
    </source>
</evidence>
<evidence type="ECO:0000256" key="1">
    <source>
        <dbReference type="ARBA" id="ARBA00004613"/>
    </source>
</evidence>
<proteinExistence type="inferred from homology"/>
<evidence type="ECO:0000256" key="4">
    <source>
        <dbReference type="ARBA" id="ARBA00022729"/>
    </source>
</evidence>
<dbReference type="Pfam" id="PF16810">
    <property type="entry name" value="RXLR"/>
    <property type="match status" value="1"/>
</dbReference>
<keyword evidence="3 5" id="KW-0964">Secreted</keyword>